<organism evidence="1 2">
    <name type="scientific">Entamoeba nuttalli</name>
    <dbReference type="NCBI Taxonomy" id="412467"/>
    <lineage>
        <taxon>Eukaryota</taxon>
        <taxon>Amoebozoa</taxon>
        <taxon>Evosea</taxon>
        <taxon>Archamoebae</taxon>
        <taxon>Mastigamoebida</taxon>
        <taxon>Entamoebidae</taxon>
        <taxon>Entamoeba</taxon>
    </lineage>
</organism>
<proteinExistence type="predicted"/>
<dbReference type="EMBL" id="BAAFRS010000121">
    <property type="protein sequence ID" value="GAB1222704.1"/>
    <property type="molecule type" value="Genomic_DNA"/>
</dbReference>
<keyword evidence="2" id="KW-1185">Reference proteome</keyword>
<reference evidence="1 2" key="1">
    <citation type="journal article" date="2019" name="PLoS Negl. Trop. Dis.">
        <title>Whole genome sequencing of Entamoeba nuttalli reveals mammalian host-related molecular signatures and a novel octapeptide-repeat surface protein.</title>
        <authorList>
            <person name="Tanaka M."/>
            <person name="Makiuchi T."/>
            <person name="Komiyama T."/>
            <person name="Shiina T."/>
            <person name="Osaki K."/>
            <person name="Tachibana H."/>
        </authorList>
    </citation>
    <scope>NUCLEOTIDE SEQUENCE [LARGE SCALE GENOMIC DNA]</scope>
    <source>
        <strain evidence="1 2">P19-061405</strain>
    </source>
</reference>
<evidence type="ECO:0000313" key="2">
    <source>
        <dbReference type="Proteomes" id="UP001628156"/>
    </source>
</evidence>
<evidence type="ECO:0000313" key="1">
    <source>
        <dbReference type="EMBL" id="GAB1222704.1"/>
    </source>
</evidence>
<name>A0ABQ0DIN7_9EUKA</name>
<gene>
    <name evidence="1" type="ORF">ENUP19_0121G0055</name>
</gene>
<protein>
    <submittedName>
        <fullName evidence="1">Uncharacterized protein</fullName>
    </submittedName>
</protein>
<dbReference type="Proteomes" id="UP001628156">
    <property type="component" value="Unassembled WGS sequence"/>
</dbReference>
<accession>A0ABQ0DIN7</accession>
<comment type="caution">
    <text evidence="1">The sequence shown here is derived from an EMBL/GenBank/DDBJ whole genome shotgun (WGS) entry which is preliminary data.</text>
</comment>
<sequence length="116" mass="13263">MYSSNYLSVFKPSDVRSYKIIDSKINEPTIILSSPPPLEVVKEKSAKPITTVIKERKTKKYWSTEQKKLAVEKAKILGLSKATKYLQVTYPGIYSDLSPSTLQYWIHKNNPQILSI</sequence>